<evidence type="ECO:0000313" key="10">
    <source>
        <dbReference type="EMBL" id="TNV67906.1"/>
    </source>
</evidence>
<keyword evidence="8" id="KW-0326">Glycosidase</keyword>
<reference evidence="11 12" key="1">
    <citation type="submission" date="2019-06" db="EMBL/GenBank/DDBJ databases">
        <title>Description Trichococcus psychrophilus sp. nov., isolated from a cold spring, by genomic and phenotypic analyses.</title>
        <authorList>
            <person name="Zakharyuk A."/>
        </authorList>
    </citation>
    <scope>NUCLEOTIDE SEQUENCE [LARGE SCALE GENOMIC DNA]</scope>
    <source>
        <strain evidence="11 12">SKBG</strain>
    </source>
</reference>
<dbReference type="Gene3D" id="3.20.20.80">
    <property type="entry name" value="Glycosidases"/>
    <property type="match status" value="1"/>
</dbReference>
<dbReference type="PANTHER" id="PTHR43576:SF2">
    <property type="entry name" value="INTRACELLULAR EXO-ALPHA-L-ARABINOFURANOSIDASE 2"/>
    <property type="match status" value="1"/>
</dbReference>
<evidence type="ECO:0000256" key="1">
    <source>
        <dbReference type="ARBA" id="ARBA00001462"/>
    </source>
</evidence>
<dbReference type="InterPro" id="IPR010720">
    <property type="entry name" value="Alpha-L-AF_C"/>
</dbReference>
<evidence type="ECO:0000259" key="9">
    <source>
        <dbReference type="SMART" id="SM00813"/>
    </source>
</evidence>
<dbReference type="PANTHER" id="PTHR43576">
    <property type="entry name" value="ALPHA-L-ARABINOFURANOSIDASE C-RELATED"/>
    <property type="match status" value="1"/>
</dbReference>
<dbReference type="EMBL" id="VENO01000006">
    <property type="protein sequence ID" value="TNV67906.1"/>
    <property type="molecule type" value="Genomic_DNA"/>
</dbReference>
<comment type="similarity">
    <text evidence="3">Belongs to the glycosyl hydrolase 51 family.</text>
</comment>
<dbReference type="AlphaFoldDB" id="A0A5C5E8L6"/>
<keyword evidence="12" id="KW-1185">Reference proteome</keyword>
<dbReference type="InterPro" id="IPR017853">
    <property type="entry name" value="GH"/>
</dbReference>
<evidence type="ECO:0000256" key="8">
    <source>
        <dbReference type="ARBA" id="ARBA00023295"/>
    </source>
</evidence>
<dbReference type="SUPFAM" id="SSF51011">
    <property type="entry name" value="Glycosyl hydrolase domain"/>
    <property type="match status" value="1"/>
</dbReference>
<evidence type="ECO:0000256" key="7">
    <source>
        <dbReference type="ARBA" id="ARBA00023277"/>
    </source>
</evidence>
<evidence type="ECO:0000256" key="5">
    <source>
        <dbReference type="ARBA" id="ARBA00012670"/>
    </source>
</evidence>
<feature type="domain" description="Alpha-L-arabinofuranosidase C-terminal" evidence="9">
    <location>
        <begin position="298"/>
        <end position="478"/>
    </location>
</feature>
<evidence type="ECO:0000256" key="6">
    <source>
        <dbReference type="ARBA" id="ARBA00022801"/>
    </source>
</evidence>
<protein>
    <recommendedName>
        <fullName evidence="5">non-reducing end alpha-L-arabinofuranosidase</fullName>
        <ecNumber evidence="5">3.2.1.55</ecNumber>
    </recommendedName>
</protein>
<organism evidence="11 12">
    <name type="scientific">Trichococcus shcherbakoviae subsp. psychrophilus</name>
    <dbReference type="NCBI Taxonomy" id="2585775"/>
    <lineage>
        <taxon>Bacteria</taxon>
        <taxon>Bacillati</taxon>
        <taxon>Bacillota</taxon>
        <taxon>Bacilli</taxon>
        <taxon>Lactobacillales</taxon>
        <taxon>Carnobacteriaceae</taxon>
        <taxon>Trichococcus</taxon>
    </lineage>
</organism>
<evidence type="ECO:0000313" key="11">
    <source>
        <dbReference type="EMBL" id="TNV69587.1"/>
    </source>
</evidence>
<accession>A0A5C5E8L6</accession>
<name>A0A5C5E8L6_9LACT</name>
<dbReference type="EMBL" id="VENO01000002">
    <property type="protein sequence ID" value="TNV69587.1"/>
    <property type="molecule type" value="Genomic_DNA"/>
</dbReference>
<sequence length="487" mass="54837">MDSDLNKIQVTLNREKGTISRYVYGQFAEHLGRCIYDGVWVGTDSEIPNVNGIRQDVVEALKAIQVPVIRWPGGCFADEYHWKDGIGPTEERATIVNTHWGGVTENNHFGTHEFFELCRQVGAEAYINGNVGSGTVQEMQEWVEYMTMDGISPMSKLRRENGQDEPWKVNFFGVGNESWGCGGNMRPEYYADLYRRYQTYVRQYTKEPLYKIACGPNIDDYNWMDVLMKHAAPFMDGISLHHYALASVWEDKRPALGFPEKEWFSLIDSALKMDELITRHSTIMDKYDPDKRVGLIVDEWGSWLAVEPGTNPGFLYQQNTIRDAMIASLTLNIFHKHAERVQMANIAQMVNVLQAMILTEGAEMIKTPTYHVFDLYKNHQDATLVDADGAVSGTTSYTVSKKGGVMTASFCNYSLTDAETVTLSRVDGEFGEVTAEGIFGNKTDDHNSFENPEAVAKQAFTDFAVDGNEVTITLPPMSVVSLYAMEN</sequence>
<dbReference type="SMART" id="SM00813">
    <property type="entry name" value="Alpha-L-AF_C"/>
    <property type="match status" value="1"/>
</dbReference>
<dbReference type="Pfam" id="PF06964">
    <property type="entry name" value="Alpha-L-AF_C"/>
    <property type="match status" value="1"/>
</dbReference>
<dbReference type="Gene3D" id="2.60.40.1180">
    <property type="entry name" value="Golgi alpha-mannosidase II"/>
    <property type="match status" value="1"/>
</dbReference>
<evidence type="ECO:0000313" key="12">
    <source>
        <dbReference type="Proteomes" id="UP000313395"/>
    </source>
</evidence>
<dbReference type="GO" id="GO:0000272">
    <property type="term" value="P:polysaccharide catabolic process"/>
    <property type="evidence" value="ECO:0007669"/>
    <property type="project" value="TreeGrafter"/>
</dbReference>
<comment type="catalytic activity">
    <reaction evidence="1">
        <text>Hydrolysis of terminal non-reducing alpha-L-arabinofuranoside residues in alpha-L-arabinosides.</text>
        <dbReference type="EC" id="3.2.1.55"/>
    </reaction>
</comment>
<keyword evidence="6" id="KW-0378">Hydrolase</keyword>
<evidence type="ECO:0000256" key="2">
    <source>
        <dbReference type="ARBA" id="ARBA00004881"/>
    </source>
</evidence>
<proteinExistence type="inferred from homology"/>
<dbReference type="InterPro" id="IPR055235">
    <property type="entry name" value="ASD1_cat"/>
</dbReference>
<comment type="pathway">
    <text evidence="2">Glycan metabolism.</text>
</comment>
<comment type="subunit">
    <text evidence="4">Homohexamer; trimer of dimers.</text>
</comment>
<evidence type="ECO:0000256" key="3">
    <source>
        <dbReference type="ARBA" id="ARBA00007186"/>
    </source>
</evidence>
<dbReference type="GO" id="GO:0046556">
    <property type="term" value="F:alpha-L-arabinofuranosidase activity"/>
    <property type="evidence" value="ECO:0007669"/>
    <property type="project" value="UniProtKB-EC"/>
</dbReference>
<dbReference type="Proteomes" id="UP000313395">
    <property type="component" value="Unassembled WGS sequence"/>
</dbReference>
<dbReference type="SUPFAM" id="SSF51445">
    <property type="entry name" value="(Trans)glycosidases"/>
    <property type="match status" value="1"/>
</dbReference>
<evidence type="ECO:0000256" key="4">
    <source>
        <dbReference type="ARBA" id="ARBA00011165"/>
    </source>
</evidence>
<comment type="caution">
    <text evidence="11">The sequence shown here is derived from an EMBL/GenBank/DDBJ whole genome shotgun (WGS) entry which is preliminary data.</text>
</comment>
<dbReference type="EC" id="3.2.1.55" evidence="5"/>
<dbReference type="Pfam" id="PF22848">
    <property type="entry name" value="ASD1_dom"/>
    <property type="match status" value="1"/>
</dbReference>
<dbReference type="InterPro" id="IPR013780">
    <property type="entry name" value="Glyco_hydro_b"/>
</dbReference>
<gene>
    <name evidence="11" type="ORF">FHK04_08875</name>
    <name evidence="10" type="ORF">FHK04_13555</name>
</gene>
<keyword evidence="7" id="KW-0119">Carbohydrate metabolism</keyword>
<dbReference type="GO" id="GO:0046373">
    <property type="term" value="P:L-arabinose metabolic process"/>
    <property type="evidence" value="ECO:0007669"/>
    <property type="project" value="InterPro"/>
</dbReference>